<keyword evidence="4" id="KW-1185">Reference proteome</keyword>
<dbReference type="PANTHER" id="PTHR47577">
    <property type="entry name" value="THAP DOMAIN-CONTAINING PROTEIN 6"/>
    <property type="match status" value="1"/>
</dbReference>
<accession>A0AAV0Y6P5</accession>
<gene>
    <name evidence="3" type="ORF">MEUPH1_LOCUS28969</name>
</gene>
<dbReference type="Pfam" id="PF21789">
    <property type="entry name" value="TNP-like_RNaseH_C"/>
    <property type="match status" value="1"/>
</dbReference>
<dbReference type="Pfam" id="PF21788">
    <property type="entry name" value="TNP-like_GBD"/>
    <property type="match status" value="1"/>
</dbReference>
<dbReference type="PANTHER" id="PTHR47577:SF2">
    <property type="entry name" value="THAP DOMAIN CONTAINING 9"/>
    <property type="match status" value="1"/>
</dbReference>
<feature type="domain" description="Transposable element P transposase-like GTP-binding insertion" evidence="1">
    <location>
        <begin position="9"/>
        <end position="96"/>
    </location>
</feature>
<name>A0AAV0Y6P5_9HEMI</name>
<protein>
    <recommendedName>
        <fullName evidence="5">Transposable element P transposase</fullName>
    </recommendedName>
</protein>
<dbReference type="InterPro" id="IPR048367">
    <property type="entry name" value="TNP-like_RNaseH_C"/>
</dbReference>
<comment type="caution">
    <text evidence="3">The sequence shown here is derived from an EMBL/GenBank/DDBJ whole genome shotgun (WGS) entry which is preliminary data.</text>
</comment>
<evidence type="ECO:0008006" key="5">
    <source>
        <dbReference type="Google" id="ProtNLM"/>
    </source>
</evidence>
<proteinExistence type="predicted"/>
<dbReference type="EMBL" id="CARXXK010001339">
    <property type="protein sequence ID" value="CAI6375474.1"/>
    <property type="molecule type" value="Genomic_DNA"/>
</dbReference>
<dbReference type="Proteomes" id="UP001160148">
    <property type="component" value="Unassembled WGS sequence"/>
</dbReference>
<dbReference type="AlphaFoldDB" id="A0AAV0Y6P5"/>
<feature type="domain" description="Transposable element P transposase-like RNase H C-terminal" evidence="2">
    <location>
        <begin position="173"/>
        <end position="206"/>
    </location>
</feature>
<evidence type="ECO:0000259" key="2">
    <source>
        <dbReference type="Pfam" id="PF21789"/>
    </source>
</evidence>
<evidence type="ECO:0000259" key="1">
    <source>
        <dbReference type="Pfam" id="PF21788"/>
    </source>
</evidence>
<sequence>MGAIFCTKINGQYIRWNHISILYEQDSKLPSNLRVCPKLSRNHVHLSVSYKMRVLSNSVANGLMFYKKYNIPGLNDCDPTSKFCQKFNDCFDALNRKFGAEGLRVNGKDFQFLQSFLVWLNEWQKQYTDGEVKKSEFLSDSTACGLRITIQSTLDLSGYLKSCWNFKYLLTRKINQDKLEMFFGTIRQADGQNDHPSTPNFLQLYKLLSTYSILKPPNSGNCTVHDDSPLKPIISMTDLKDIYQIKKYDLVENLKTKLNNIIGEKEWEFNDLVEHDYTKPEIIDCLIYYLTGYLSKQLLKYINDCTICKSAFATPQENKNKKTENRNKKKVAKFCKT</sequence>
<evidence type="ECO:0000313" key="3">
    <source>
        <dbReference type="EMBL" id="CAI6375474.1"/>
    </source>
</evidence>
<reference evidence="3 4" key="1">
    <citation type="submission" date="2023-01" db="EMBL/GenBank/DDBJ databases">
        <authorList>
            <person name="Whitehead M."/>
        </authorList>
    </citation>
    <scope>NUCLEOTIDE SEQUENCE [LARGE SCALE GENOMIC DNA]</scope>
</reference>
<organism evidence="3 4">
    <name type="scientific">Macrosiphum euphorbiae</name>
    <name type="common">potato aphid</name>
    <dbReference type="NCBI Taxonomy" id="13131"/>
    <lineage>
        <taxon>Eukaryota</taxon>
        <taxon>Metazoa</taxon>
        <taxon>Ecdysozoa</taxon>
        <taxon>Arthropoda</taxon>
        <taxon>Hexapoda</taxon>
        <taxon>Insecta</taxon>
        <taxon>Pterygota</taxon>
        <taxon>Neoptera</taxon>
        <taxon>Paraneoptera</taxon>
        <taxon>Hemiptera</taxon>
        <taxon>Sternorrhyncha</taxon>
        <taxon>Aphidomorpha</taxon>
        <taxon>Aphidoidea</taxon>
        <taxon>Aphididae</taxon>
        <taxon>Macrosiphini</taxon>
        <taxon>Macrosiphum</taxon>
    </lineage>
</organism>
<dbReference type="InterPro" id="IPR048366">
    <property type="entry name" value="TNP-like_GBD"/>
</dbReference>
<evidence type="ECO:0000313" key="4">
    <source>
        <dbReference type="Proteomes" id="UP001160148"/>
    </source>
</evidence>